<dbReference type="Proteomes" id="UP001213623">
    <property type="component" value="Chromosome 1"/>
</dbReference>
<organism evidence="2 3">
    <name type="scientific">Malassezia nana</name>
    <dbReference type="NCBI Taxonomy" id="180528"/>
    <lineage>
        <taxon>Eukaryota</taxon>
        <taxon>Fungi</taxon>
        <taxon>Dikarya</taxon>
        <taxon>Basidiomycota</taxon>
        <taxon>Ustilaginomycotina</taxon>
        <taxon>Malasseziomycetes</taxon>
        <taxon>Malasseziales</taxon>
        <taxon>Malasseziaceae</taxon>
        <taxon>Malassezia</taxon>
    </lineage>
</organism>
<accession>A0AAF0EIX9</accession>
<feature type="region of interest" description="Disordered" evidence="1">
    <location>
        <begin position="285"/>
        <end position="370"/>
    </location>
</feature>
<dbReference type="EMBL" id="CP119892">
    <property type="protein sequence ID" value="WFD25445.1"/>
    <property type="molecule type" value="Genomic_DNA"/>
</dbReference>
<gene>
    <name evidence="2" type="ORF">MNAN1_000405</name>
</gene>
<sequence length="370" mass="38862">MPSSPDGTVPGVRRSRRLAAKAPWSPTPSKVTDAAPPAPMPPTPRLDASPPRFPGPPPAWLTHTDSSTTPQPRQGTAPRADPAWDPSVLDAMPQSSHATGLAIRPSASPRHARHLSESHNTISASPASAAPSPLSASVSSPRLGAEDWPLNEPLAKSVSPPGTPLVGVLESGVFPTVELPSPPRPLVAHDDPHAESISYRSSTMERSATMRRELPLAPPSSLPSIPGVVGLGIDMDGGSAMDRVSSKLATLTIDPSRRPLADRGNAPVRVPLGEKSHKPLAVRAALSDKQAARTAPKALAATAPTSLRPDERLDENGQPYQVPASRTLPAPSMARSASFQRAPDRNAVRLSHTGHGAPFQVHTRPVYSLR</sequence>
<evidence type="ECO:0000313" key="3">
    <source>
        <dbReference type="Proteomes" id="UP001213623"/>
    </source>
</evidence>
<feature type="region of interest" description="Disordered" evidence="1">
    <location>
        <begin position="182"/>
        <end position="209"/>
    </location>
</feature>
<proteinExistence type="predicted"/>
<evidence type="ECO:0000256" key="1">
    <source>
        <dbReference type="SAM" id="MobiDB-lite"/>
    </source>
</evidence>
<keyword evidence="3" id="KW-1185">Reference proteome</keyword>
<dbReference type="AlphaFoldDB" id="A0AAF0EIX9"/>
<protein>
    <submittedName>
        <fullName evidence="2">Uncharacterized protein</fullName>
    </submittedName>
</protein>
<feature type="compositionally biased region" description="Low complexity" evidence="1">
    <location>
        <begin position="292"/>
        <end position="305"/>
    </location>
</feature>
<evidence type="ECO:0000313" key="2">
    <source>
        <dbReference type="EMBL" id="WFD25445.1"/>
    </source>
</evidence>
<feature type="region of interest" description="Disordered" evidence="1">
    <location>
        <begin position="1"/>
        <end position="162"/>
    </location>
</feature>
<feature type="compositionally biased region" description="Polar residues" evidence="1">
    <location>
        <begin position="63"/>
        <end position="74"/>
    </location>
</feature>
<reference evidence="2" key="1">
    <citation type="submission" date="2023-03" db="EMBL/GenBank/DDBJ databases">
        <title>Mating type loci evolution in Malassezia.</title>
        <authorList>
            <person name="Coelho M.A."/>
        </authorList>
    </citation>
    <scope>NUCLEOTIDE SEQUENCE</scope>
    <source>
        <strain evidence="2">CBS 9557</strain>
    </source>
</reference>
<feature type="compositionally biased region" description="Low complexity" evidence="1">
    <location>
        <begin position="123"/>
        <end position="141"/>
    </location>
</feature>
<name>A0AAF0EIX9_9BASI</name>